<dbReference type="SUPFAM" id="SSF52799">
    <property type="entry name" value="(Phosphotyrosine protein) phosphatases II"/>
    <property type="match status" value="1"/>
</dbReference>
<organism evidence="3">
    <name type="scientific">Streptomyces seoulensis</name>
    <dbReference type="NCBI Taxonomy" id="73044"/>
    <lineage>
        <taxon>Bacteria</taxon>
        <taxon>Bacillati</taxon>
        <taxon>Actinomycetota</taxon>
        <taxon>Actinomycetes</taxon>
        <taxon>Kitasatosporales</taxon>
        <taxon>Streptomycetaceae</taxon>
        <taxon>Streptomyces</taxon>
    </lineage>
</organism>
<protein>
    <submittedName>
        <fullName evidence="3">StmJ</fullName>
    </submittedName>
</protein>
<sequence length="262" mass="28039">MNSPTHRIALAGALNVRDLGGLATTGNGVTRFGRLIRSGSLQELTPEDVEHLTRTLDVRQVIDLRSTAEVRREGPGPLAGVPGVTIHHLSLLAESPPDTDRVDTERAMPWNRAGADGRSRPAGSTGHYLRYCAERPDSVVAALRVIAHGAGATLVHCAMGKDRTGVVCALALDAVGVGREAVVADYTRSGEHMSAIVERLRDNPLYAADIVSRPFASFVPRPAYMHALLAALDERFGGVRPWLAGHGWTVDDQRALAVRLIG</sequence>
<evidence type="ECO:0000259" key="2">
    <source>
        <dbReference type="PROSITE" id="PS50056"/>
    </source>
</evidence>
<dbReference type="PANTHER" id="PTHR31126:SF1">
    <property type="entry name" value="TYROSINE SPECIFIC PROTEIN PHOSPHATASES DOMAIN-CONTAINING PROTEIN"/>
    <property type="match status" value="1"/>
</dbReference>
<accession>A0A2S1P8M6</accession>
<dbReference type="InterPro" id="IPR026893">
    <property type="entry name" value="Tyr/Ser_Pase_IphP-type"/>
</dbReference>
<dbReference type="InterPro" id="IPR029021">
    <property type="entry name" value="Prot-tyrosine_phosphatase-like"/>
</dbReference>
<comment type="similarity">
    <text evidence="1">Belongs to the protein-tyrosine phosphatase family.</text>
</comment>
<dbReference type="PANTHER" id="PTHR31126">
    <property type="entry name" value="TYROSINE-PROTEIN PHOSPHATASE"/>
    <property type="match status" value="1"/>
</dbReference>
<dbReference type="Pfam" id="PF13350">
    <property type="entry name" value="Y_phosphatase3"/>
    <property type="match status" value="1"/>
</dbReference>
<evidence type="ECO:0000313" key="3">
    <source>
        <dbReference type="EMBL" id="AWH12913.1"/>
    </source>
</evidence>
<evidence type="ECO:0000256" key="1">
    <source>
        <dbReference type="ARBA" id="ARBA00009580"/>
    </source>
</evidence>
<dbReference type="PROSITE" id="PS50056">
    <property type="entry name" value="TYR_PHOSPHATASE_2"/>
    <property type="match status" value="1"/>
</dbReference>
<dbReference type="AlphaFoldDB" id="A0A2S1P8M6"/>
<reference evidence="3" key="1">
    <citation type="journal article" date="2018" name="Org. Lett.">
        <title>Discovery, Biosynthesis, and Heterologous Production of Streptoseomycin, an Anti-Microaerophilic Bacteria Macrodilactone.</title>
        <authorList>
            <person name="Zhang B."/>
            <person name="Wang K.B."/>
            <person name="Wang W."/>
            <person name="Bi S.F."/>
            <person name="Mei Y.N."/>
            <person name="Deng X.Z."/>
            <person name="Jiao R.H."/>
            <person name="Tan R.X."/>
            <person name="Ge H.M."/>
        </authorList>
    </citation>
    <scope>NUCLEOTIDE SEQUENCE</scope>
    <source>
        <strain evidence="3">A01</strain>
    </source>
</reference>
<proteinExistence type="inferred from homology"/>
<dbReference type="PROSITE" id="PS00383">
    <property type="entry name" value="TYR_PHOSPHATASE_1"/>
    <property type="match status" value="1"/>
</dbReference>
<feature type="domain" description="Tyrosine specific protein phosphatases" evidence="2">
    <location>
        <begin position="137"/>
        <end position="172"/>
    </location>
</feature>
<dbReference type="EMBL" id="MG891745">
    <property type="protein sequence ID" value="AWH12913.1"/>
    <property type="molecule type" value="Genomic_DNA"/>
</dbReference>
<dbReference type="InterPro" id="IPR016130">
    <property type="entry name" value="Tyr_Pase_AS"/>
</dbReference>
<dbReference type="Gene3D" id="3.90.190.10">
    <property type="entry name" value="Protein tyrosine phosphatase superfamily"/>
    <property type="match status" value="1"/>
</dbReference>
<dbReference type="InterPro" id="IPR000387">
    <property type="entry name" value="Tyr_Pase_dom"/>
</dbReference>
<name>A0A2S1P8M6_STRSO</name>
<dbReference type="GO" id="GO:0004721">
    <property type="term" value="F:phosphoprotein phosphatase activity"/>
    <property type="evidence" value="ECO:0007669"/>
    <property type="project" value="InterPro"/>
</dbReference>